<dbReference type="KEGG" id="hcv:FTV88_0429"/>
<protein>
    <submittedName>
        <fullName evidence="1">Uncharacterized protein</fullName>
    </submittedName>
</protein>
<gene>
    <name evidence="1" type="ORF">FTV88_0429</name>
</gene>
<sequence length="223" mass="25328">MHCLITYKRGVGMKKIMSFLFLPLLLLMLLFVTACGSSQDSTGQTELPQFDVASVEQAFSSRSSSASPSEEMDGDINQALQDEEDSRDKSLQQQKDQIVGDYIFALSLEQQLHGLAGKWKSQEEVYQFYRQGFSDTLALNLTDYSWSDSMGLISTEPSMFLPDSDVHILEVDLDHNIASVWHLTSSSEQHVWGTSDYTVATLHYEKGQWKIYDTDHRNQLPKR</sequence>
<evidence type="ECO:0000313" key="1">
    <source>
        <dbReference type="EMBL" id="QGG46608.1"/>
    </source>
</evidence>
<evidence type="ECO:0000313" key="2">
    <source>
        <dbReference type="Proteomes" id="UP000366051"/>
    </source>
</evidence>
<organism evidence="1 2">
    <name type="scientific">Heliorestis convoluta</name>
    <dbReference type="NCBI Taxonomy" id="356322"/>
    <lineage>
        <taxon>Bacteria</taxon>
        <taxon>Bacillati</taxon>
        <taxon>Bacillota</taxon>
        <taxon>Clostridia</taxon>
        <taxon>Eubacteriales</taxon>
        <taxon>Heliobacteriaceae</taxon>
        <taxon>Heliorestis</taxon>
    </lineage>
</organism>
<dbReference type="Proteomes" id="UP000366051">
    <property type="component" value="Chromosome"/>
</dbReference>
<keyword evidence="2" id="KW-1185">Reference proteome</keyword>
<dbReference type="AlphaFoldDB" id="A0A5Q2MW96"/>
<dbReference type="EMBL" id="CP045875">
    <property type="protein sequence ID" value="QGG46608.1"/>
    <property type="molecule type" value="Genomic_DNA"/>
</dbReference>
<proteinExistence type="predicted"/>
<name>A0A5Q2MW96_9FIRM</name>
<reference evidence="2" key="1">
    <citation type="submission" date="2019-11" db="EMBL/GenBank/DDBJ databases">
        <title>Genome sequence of Heliorestis convoluta strain HH, an alkaliphilic and minimalistic phototrophic bacterium from a soda lake in Egypt.</title>
        <authorList>
            <person name="Dewey E.D."/>
            <person name="Stokes L.M."/>
            <person name="Burchell B.M."/>
            <person name="Shaffer K.N."/>
            <person name="Huntington A.M."/>
            <person name="Baker J.M."/>
            <person name="Nadendla S."/>
            <person name="Giglio M.G."/>
            <person name="Touchman J.W."/>
            <person name="Blankenship R.E."/>
            <person name="Madigan M.T."/>
            <person name="Sattley W.M."/>
        </authorList>
    </citation>
    <scope>NUCLEOTIDE SEQUENCE [LARGE SCALE GENOMIC DNA]</scope>
    <source>
        <strain evidence="2">HH</strain>
    </source>
</reference>
<accession>A0A5Q2MW96</accession>